<dbReference type="Gene3D" id="3.40.640.10">
    <property type="entry name" value="Type I PLP-dependent aspartate aminotransferase-like (Major domain)"/>
    <property type="match status" value="1"/>
</dbReference>
<keyword evidence="5" id="KW-1185">Reference proteome</keyword>
<comment type="similarity">
    <text evidence="3">Belongs to the trans-sulfuration enzymes family.</text>
</comment>
<evidence type="ECO:0000313" key="4">
    <source>
        <dbReference type="EMBL" id="MFD0916192.1"/>
    </source>
</evidence>
<dbReference type="InterPro" id="IPR000277">
    <property type="entry name" value="Cys/Met-Metab_PyrdxlP-dep_enz"/>
</dbReference>
<protein>
    <submittedName>
        <fullName evidence="4">Trans-sulfuration enzyme family protein</fullName>
    </submittedName>
</protein>
<dbReference type="EMBL" id="JBHTJV010000003">
    <property type="protein sequence ID" value="MFD0916192.1"/>
    <property type="molecule type" value="Genomic_DNA"/>
</dbReference>
<dbReference type="InterPro" id="IPR015421">
    <property type="entry name" value="PyrdxlP-dep_Trfase_major"/>
</dbReference>
<organism evidence="4 5">
    <name type="scientific">Pseudahrensia aquimaris</name>
    <dbReference type="NCBI Taxonomy" id="744461"/>
    <lineage>
        <taxon>Bacteria</taxon>
        <taxon>Pseudomonadati</taxon>
        <taxon>Pseudomonadota</taxon>
        <taxon>Alphaproteobacteria</taxon>
        <taxon>Hyphomicrobiales</taxon>
        <taxon>Ahrensiaceae</taxon>
        <taxon>Pseudahrensia</taxon>
    </lineage>
</organism>
<dbReference type="InterPro" id="IPR015422">
    <property type="entry name" value="PyrdxlP-dep_Trfase_small"/>
</dbReference>
<evidence type="ECO:0000256" key="2">
    <source>
        <dbReference type="ARBA" id="ARBA00022898"/>
    </source>
</evidence>
<dbReference type="Proteomes" id="UP001597101">
    <property type="component" value="Unassembled WGS sequence"/>
</dbReference>
<dbReference type="RefSeq" id="WP_377212022.1">
    <property type="nucleotide sequence ID" value="NZ_JBHTJV010000003.1"/>
</dbReference>
<evidence type="ECO:0000256" key="3">
    <source>
        <dbReference type="RuleBase" id="RU362118"/>
    </source>
</evidence>
<evidence type="ECO:0000313" key="5">
    <source>
        <dbReference type="Proteomes" id="UP001597101"/>
    </source>
</evidence>
<keyword evidence="2 3" id="KW-0663">Pyridoxal phosphate</keyword>
<proteinExistence type="inferred from homology"/>
<dbReference type="InterPro" id="IPR015424">
    <property type="entry name" value="PyrdxlP-dep_Trfase"/>
</dbReference>
<dbReference type="Pfam" id="PF01053">
    <property type="entry name" value="Cys_Met_Meta_PP"/>
    <property type="match status" value="1"/>
</dbReference>
<comment type="cofactor">
    <cofactor evidence="1 3">
        <name>pyridoxal 5'-phosphate</name>
        <dbReference type="ChEBI" id="CHEBI:597326"/>
    </cofactor>
</comment>
<evidence type="ECO:0000256" key="1">
    <source>
        <dbReference type="ARBA" id="ARBA00001933"/>
    </source>
</evidence>
<dbReference type="SUPFAM" id="SSF53383">
    <property type="entry name" value="PLP-dependent transferases"/>
    <property type="match status" value="1"/>
</dbReference>
<dbReference type="PIRSF" id="PIRSF001434">
    <property type="entry name" value="CGS"/>
    <property type="match status" value="1"/>
</dbReference>
<dbReference type="PANTHER" id="PTHR11808">
    <property type="entry name" value="TRANS-SULFURATION ENZYME FAMILY MEMBER"/>
    <property type="match status" value="1"/>
</dbReference>
<accession>A0ABW3FF29</accession>
<reference evidence="5" key="1">
    <citation type="journal article" date="2019" name="Int. J. Syst. Evol. Microbiol.">
        <title>The Global Catalogue of Microorganisms (GCM) 10K type strain sequencing project: providing services to taxonomists for standard genome sequencing and annotation.</title>
        <authorList>
            <consortium name="The Broad Institute Genomics Platform"/>
            <consortium name="The Broad Institute Genome Sequencing Center for Infectious Disease"/>
            <person name="Wu L."/>
            <person name="Ma J."/>
        </authorList>
    </citation>
    <scope>NUCLEOTIDE SEQUENCE [LARGE SCALE GENOMIC DNA]</scope>
    <source>
        <strain evidence="5">CCUG 60023</strain>
    </source>
</reference>
<comment type="caution">
    <text evidence="4">The sequence shown here is derived from an EMBL/GenBank/DDBJ whole genome shotgun (WGS) entry which is preliminary data.</text>
</comment>
<sequence>MSGKNTKSLATHFAQAGGAIDPTTGAVVPPIHNATTFVRDENYEPFSPDHIYSRDQNDLYRLAESLLCEAEHAQAGLLLPSGMAAVATLVRTVPNRGRIVLQSGIYWAATKFVREFCARRQVELVEVDCADQAAFREVLEGQKADLVWIETPSNPYLKTVDVAASAKLAHAAGAVLAVDSTAATPILQQPLDLGADIVMHSATKGINGHSDVLAGFVACRDASHPIWELLKTDRAGAGAVIGSFEAWLLVRGMRTLPLRVERMSENALAVAEAMHAHSGIDSVLYPGLPSDPGHVLAKEQMSGGFGSLLSIRVKGGREAALKAVGKMQVFKRATSLGGVESLVEHRHTIENTVPDDLLRLSVGIESADDLIGDLVQALG</sequence>
<gene>
    <name evidence="4" type="ORF">ACFQ14_07225</name>
</gene>
<name>A0ABW3FF29_9HYPH</name>
<dbReference type="PANTHER" id="PTHR11808:SF35">
    <property type="entry name" value="CYSTATHIONINE GAMMA-SYNTHASE (AFU_ORTHOLOGUE AFUA_7G01590)"/>
    <property type="match status" value="1"/>
</dbReference>
<dbReference type="Gene3D" id="3.90.1150.10">
    <property type="entry name" value="Aspartate Aminotransferase, domain 1"/>
    <property type="match status" value="1"/>
</dbReference>